<dbReference type="AlphaFoldDB" id="A0A9Q9T4B2"/>
<proteinExistence type="predicted"/>
<organism evidence="1 2">
    <name type="scientific">Curtobacterium poinsettiae</name>
    <dbReference type="NCBI Taxonomy" id="159612"/>
    <lineage>
        <taxon>Bacteria</taxon>
        <taxon>Bacillati</taxon>
        <taxon>Actinomycetota</taxon>
        <taxon>Actinomycetes</taxon>
        <taxon>Micrococcales</taxon>
        <taxon>Microbacteriaceae</taxon>
        <taxon>Curtobacterium</taxon>
    </lineage>
</organism>
<dbReference type="Proteomes" id="UP001062223">
    <property type="component" value="Chromosome"/>
</dbReference>
<evidence type="ECO:0000313" key="2">
    <source>
        <dbReference type="Proteomes" id="UP001062223"/>
    </source>
</evidence>
<dbReference type="SUPFAM" id="SSF88659">
    <property type="entry name" value="Sigma3 and sigma4 domains of RNA polymerase sigma factors"/>
    <property type="match status" value="1"/>
</dbReference>
<protein>
    <recommendedName>
        <fullName evidence="3">RNA polymerase sigma-70 region 4 domain-containing protein</fullName>
    </recommendedName>
</protein>
<reference evidence="1" key="1">
    <citation type="submission" date="2022-09" db="EMBL/GenBank/DDBJ databases">
        <title>Taxonomy of Curtobacterium flaccumfaciens.</title>
        <authorList>
            <person name="Osdaghi E."/>
            <person name="Taghavi S.M."/>
            <person name="Hamidizade M."/>
            <person name="Abachi H."/>
            <person name="Fazliarab A."/>
            <person name="Baeyen S."/>
            <person name="Portier P."/>
            <person name="Van Vaerenbergh J."/>
            <person name="Jacques M.-A."/>
        </authorList>
    </citation>
    <scope>NUCLEOTIDE SEQUENCE</scope>
    <source>
        <strain evidence="1">AGQB46</strain>
    </source>
</reference>
<accession>A0A9Q9T4B2</accession>
<name>A0A9Q9T4B2_9MICO</name>
<evidence type="ECO:0000313" key="1">
    <source>
        <dbReference type="EMBL" id="UYC81697.1"/>
    </source>
</evidence>
<dbReference type="KEGG" id="cpoi:OE229_04340"/>
<dbReference type="EMBL" id="CP106879">
    <property type="protein sequence ID" value="UYC81697.1"/>
    <property type="molecule type" value="Genomic_DNA"/>
</dbReference>
<sequence length="133" mass="14601">MTYTSRAHREGNWWIVQNDQFPGAISQVRRLDLATDAQREAIAFVAQVDQGDVTVVIRAELEPALARSLEEATALRAEAEVKEARALSLRRAIAVSLKDDGLTLRDIAVVLGVSYQRVHQLVHEGEPTALAAS</sequence>
<dbReference type="InterPro" id="IPR013324">
    <property type="entry name" value="RNA_pol_sigma_r3/r4-like"/>
</dbReference>
<evidence type="ECO:0008006" key="3">
    <source>
        <dbReference type="Google" id="ProtNLM"/>
    </source>
</evidence>
<gene>
    <name evidence="1" type="ORF">OE229_04340</name>
</gene>
<dbReference type="RefSeq" id="WP_262139903.1">
    <property type="nucleotide sequence ID" value="NZ_CP106879.1"/>
</dbReference>